<dbReference type="Gene3D" id="3.40.50.2000">
    <property type="entry name" value="Glycogen Phosphorylase B"/>
    <property type="match status" value="1"/>
</dbReference>
<evidence type="ECO:0000313" key="1">
    <source>
        <dbReference type="EMBL" id="RVT95649.1"/>
    </source>
</evidence>
<sequence>MSETPLTGERERRWSLLSHSVPRVSHPAAGRVYGHVQVSPRLLPLPPTIRLGWFLTLAGADMVGPRFAEGRIQLISTDAPDRFAFTADAAAIADAHGAPLATLWIDLVQEGEFWFCDLDWNALRIDLAMARPLLGSPLGAGLLQRALSTSGDLELLGTIQAAEQRHHIGESLRRGLLASEGLLPASAPRRRTAAPAEAVTAGLRQQAAGMPGSFGAGTVAGAQPRQLLAALLAQEPWPAFELADADYFQRSRVEHNHLRLPLTSAMLDALATQSGAAMARAFSSPDALRHWWLFDIVLPHPLPAEALPHDHRRYWQRLVVADAIAPANRYVAEAWEQHQARHPGQGGSLHDAADRLAFQLSLVLESWTDHRRLSLLGDDAISFWAQRVAFGGRFMSLFTLLAAMAAEVEDAADAVAAEQTLLSQVEKVEALVAEQCPALMPLLDQGSARRAQQRRQPVYLIGQRHALGMGQALRLSAEALGRLGVATRIFDADEAQPLIVTPSGRLLPWQPGHQREAQAPAEGFDKPISLFFCGADAMRDLLRSQTFSGVTARNRVGAFPWAFADVPPTQAAGLKEVDALWAPTDFVRQAFARTSNRPLATLGVPLSLPENLPDPYPELLPDRASTFVFFSAFNPAAGLRRKNPSAAISGFIQAFPNGTEPVALVLRMPDGGVDELSDPYGEWSLIQQAAARDPRIILLEERGSDERALSFVRHADAIVSAHRSEAFGLLCAQAHYYARPLIATGYSGNMDFCNPDNSWLLDFKLRDVQPGELPFDIRTQWADVKIDHVAVQMLAVLHQRDRAAERAQRGQALVREIYAPAHFDQKLREQLGAL</sequence>
<dbReference type="PANTHER" id="PTHR46656:SF3">
    <property type="entry name" value="PUTATIVE-RELATED"/>
    <property type="match status" value="1"/>
</dbReference>
<dbReference type="OrthoDB" id="9783791at2"/>
<accession>A0A437MDB8</accession>
<name>A0A437MDB8_9PROT</name>
<dbReference type="EMBL" id="SACL01000005">
    <property type="protein sequence ID" value="RVT95649.1"/>
    <property type="molecule type" value="Genomic_DNA"/>
</dbReference>
<protein>
    <submittedName>
        <fullName evidence="1">Glycosyltransferase family 1 protein</fullName>
    </submittedName>
</protein>
<dbReference type="CDD" id="cd01635">
    <property type="entry name" value="Glycosyltransferase_GTB-type"/>
    <property type="match status" value="1"/>
</dbReference>
<reference evidence="1 2" key="1">
    <citation type="submission" date="2019-01" db="EMBL/GenBank/DDBJ databases">
        <authorList>
            <person name="Chen W.-M."/>
        </authorList>
    </citation>
    <scope>NUCLEOTIDE SEQUENCE [LARGE SCALE GENOMIC DNA]</scope>
    <source>
        <strain evidence="1 2">CCP-6</strain>
    </source>
</reference>
<organism evidence="1 2">
    <name type="scientific">Rhodovarius crocodyli</name>
    <dbReference type="NCBI Taxonomy" id="1979269"/>
    <lineage>
        <taxon>Bacteria</taxon>
        <taxon>Pseudomonadati</taxon>
        <taxon>Pseudomonadota</taxon>
        <taxon>Alphaproteobacteria</taxon>
        <taxon>Acetobacterales</taxon>
        <taxon>Roseomonadaceae</taxon>
        <taxon>Rhodovarius</taxon>
    </lineage>
</organism>
<dbReference type="PANTHER" id="PTHR46656">
    <property type="entry name" value="PUTATIVE-RELATED"/>
    <property type="match status" value="1"/>
</dbReference>
<dbReference type="SUPFAM" id="SSF53756">
    <property type="entry name" value="UDP-Glycosyltransferase/glycogen phosphorylase"/>
    <property type="match status" value="1"/>
</dbReference>
<proteinExistence type="predicted"/>
<dbReference type="GO" id="GO:0016740">
    <property type="term" value="F:transferase activity"/>
    <property type="evidence" value="ECO:0007669"/>
    <property type="project" value="UniProtKB-KW"/>
</dbReference>
<dbReference type="RefSeq" id="WP_127788509.1">
    <property type="nucleotide sequence ID" value="NZ_SACL01000005.1"/>
</dbReference>
<evidence type="ECO:0000313" key="2">
    <source>
        <dbReference type="Proteomes" id="UP000282957"/>
    </source>
</evidence>
<dbReference type="AlphaFoldDB" id="A0A437MDB8"/>
<gene>
    <name evidence="1" type="ORF">EOD42_15735</name>
</gene>
<dbReference type="Proteomes" id="UP000282957">
    <property type="component" value="Unassembled WGS sequence"/>
</dbReference>
<comment type="caution">
    <text evidence="1">The sequence shown here is derived from an EMBL/GenBank/DDBJ whole genome shotgun (WGS) entry which is preliminary data.</text>
</comment>
<keyword evidence="1" id="KW-0808">Transferase</keyword>
<keyword evidence="2" id="KW-1185">Reference proteome</keyword>